<gene>
    <name evidence="6" type="ORF">B7C51_16205</name>
</gene>
<dbReference type="PANTHER" id="PTHR43461">
    <property type="entry name" value="TRANSMEMBRANE PROTEIN 256"/>
    <property type="match status" value="1"/>
</dbReference>
<accession>A0A1U9YQD1</accession>
<dbReference type="PANTHER" id="PTHR43461:SF1">
    <property type="entry name" value="TRANSMEMBRANE PROTEIN 256"/>
    <property type="match status" value="1"/>
</dbReference>
<keyword evidence="4" id="KW-1133">Transmembrane helix</keyword>
<dbReference type="GO" id="GO:0005886">
    <property type="term" value="C:plasma membrane"/>
    <property type="evidence" value="ECO:0007669"/>
    <property type="project" value="TreeGrafter"/>
</dbReference>
<comment type="subcellular location">
    <subcellularLocation>
        <location evidence="1">Membrane</location>
        <topology evidence="1">Multi-pass membrane protein</topology>
    </subcellularLocation>
</comment>
<dbReference type="AlphaFoldDB" id="A0A1U9YQD1"/>
<evidence type="ECO:0000256" key="3">
    <source>
        <dbReference type="ARBA" id="ARBA00022692"/>
    </source>
</evidence>
<dbReference type="EMBL" id="CP020557">
    <property type="protein sequence ID" value="ARF69016.1"/>
    <property type="molecule type" value="Genomic_DNA"/>
</dbReference>
<sequence>MYKIFLLLGSINAFLSVALGAFGAHILKSRIPANMLANYETGVQYHMAHALGLILVAILADKLGQGGLITWAGWALFIGIIFFSGSLYVMALTGVRTLGAITPIGGMAFLTGWILLAVSAFRS</sequence>
<evidence type="ECO:0000313" key="7">
    <source>
        <dbReference type="Proteomes" id="UP000192727"/>
    </source>
</evidence>
<dbReference type="InterPro" id="IPR006696">
    <property type="entry name" value="DUF423"/>
</dbReference>
<keyword evidence="5" id="KW-0472">Membrane</keyword>
<evidence type="ECO:0000256" key="5">
    <source>
        <dbReference type="ARBA" id="ARBA00023136"/>
    </source>
</evidence>
<reference evidence="6 7" key="1">
    <citation type="submission" date="2017-03" db="EMBL/GenBank/DDBJ databases">
        <title>Paenibacillus larvae genome sequencing.</title>
        <authorList>
            <person name="Dingman D.W."/>
        </authorList>
    </citation>
    <scope>NUCLEOTIDE SEQUENCE [LARGE SCALE GENOMIC DNA]</scope>
    <source>
        <strain evidence="6 7">SAG 10367</strain>
    </source>
</reference>
<dbReference type="GeneID" id="64217646"/>
<organism evidence="6 7">
    <name type="scientific">Paenibacillus larvae subsp. pulvifaciens</name>
    <dbReference type="NCBI Taxonomy" id="1477"/>
    <lineage>
        <taxon>Bacteria</taxon>
        <taxon>Bacillati</taxon>
        <taxon>Bacillota</taxon>
        <taxon>Bacilli</taxon>
        <taxon>Bacillales</taxon>
        <taxon>Paenibacillaceae</taxon>
        <taxon>Paenibacillus</taxon>
    </lineage>
</organism>
<keyword evidence="3" id="KW-0812">Transmembrane</keyword>
<evidence type="ECO:0000256" key="4">
    <source>
        <dbReference type="ARBA" id="ARBA00022989"/>
    </source>
</evidence>
<evidence type="ECO:0000256" key="1">
    <source>
        <dbReference type="ARBA" id="ARBA00004141"/>
    </source>
</evidence>
<name>A0A1U9YQD1_9BACL</name>
<dbReference type="Proteomes" id="UP000192727">
    <property type="component" value="Chromosome"/>
</dbReference>
<protein>
    <submittedName>
        <fullName evidence="6">DUF423 domain-containing protein</fullName>
    </submittedName>
</protein>
<evidence type="ECO:0000256" key="2">
    <source>
        <dbReference type="ARBA" id="ARBA00009694"/>
    </source>
</evidence>
<dbReference type="RefSeq" id="WP_023485364.1">
    <property type="nucleotide sequence ID" value="NZ_CP019794.1"/>
</dbReference>
<dbReference type="Pfam" id="PF04241">
    <property type="entry name" value="DUF423"/>
    <property type="match status" value="1"/>
</dbReference>
<proteinExistence type="inferred from homology"/>
<comment type="similarity">
    <text evidence="2">Belongs to the UPF0382 family.</text>
</comment>
<evidence type="ECO:0000313" key="6">
    <source>
        <dbReference type="EMBL" id="ARF69016.1"/>
    </source>
</evidence>